<dbReference type="InterPro" id="IPR001638">
    <property type="entry name" value="Solute-binding_3/MltF_N"/>
</dbReference>
<name>A0ABP6WKT8_9PSEU</name>
<evidence type="ECO:0000313" key="3">
    <source>
        <dbReference type="EMBL" id="GAA3551549.1"/>
    </source>
</evidence>
<gene>
    <name evidence="3" type="ORF">GCM10022222_38880</name>
</gene>
<evidence type="ECO:0000256" key="1">
    <source>
        <dbReference type="ARBA" id="ARBA00022729"/>
    </source>
</evidence>
<dbReference type="PANTHER" id="PTHR35936">
    <property type="entry name" value="MEMBRANE-BOUND LYTIC MUREIN TRANSGLYCOSYLASE F"/>
    <property type="match status" value="1"/>
</dbReference>
<protein>
    <submittedName>
        <fullName evidence="3">ABC transporter substrate-binding protein</fullName>
    </submittedName>
</protein>
<evidence type="ECO:0000313" key="4">
    <source>
        <dbReference type="Proteomes" id="UP001500689"/>
    </source>
</evidence>
<sequence>MHLFSGHPVPGFALPEIRKRLLPVAAAAALAVGLAACGTPPDSAAGAADAGKPSIPSLSPVPSLSALLPPGIRQSKQLNVGSDPTGGAPMVFYAPDGKTLQGVEPDLVRSISQLLGVQVTFHPGSFDSLLPGLTANRYDMVVSQVGDLKARQGQADFVDYMKAGMVLVAKQGNPAHLTGTNDLCGHTVSVNTGTFEEETLGKLTRTCTEHGKPAIQIQTFTNSDSVRLAVQSGRADAEYCDSGPGGYLVQNSNGRFEQIGPAQIIAYVGIPVAKGNTQLQKALQAALTELISNGTYRSILTKWGQLPNAVEKVTINNSLL</sequence>
<dbReference type="RefSeq" id="WP_344861694.1">
    <property type="nucleotide sequence ID" value="NZ_BAAAZN010000007.1"/>
</dbReference>
<comment type="caution">
    <text evidence="3">The sequence shown here is derived from an EMBL/GenBank/DDBJ whole genome shotgun (WGS) entry which is preliminary data.</text>
</comment>
<reference evidence="4" key="1">
    <citation type="journal article" date="2019" name="Int. J. Syst. Evol. Microbiol.">
        <title>The Global Catalogue of Microorganisms (GCM) 10K type strain sequencing project: providing services to taxonomists for standard genome sequencing and annotation.</title>
        <authorList>
            <consortium name="The Broad Institute Genomics Platform"/>
            <consortium name="The Broad Institute Genome Sequencing Center for Infectious Disease"/>
            <person name="Wu L."/>
            <person name="Ma J."/>
        </authorList>
    </citation>
    <scope>NUCLEOTIDE SEQUENCE [LARGE SCALE GENOMIC DNA]</scope>
    <source>
        <strain evidence="4">JCM 16898</strain>
    </source>
</reference>
<accession>A0ABP6WKT8</accession>
<keyword evidence="4" id="KW-1185">Reference proteome</keyword>
<feature type="domain" description="Solute-binding protein family 3/N-terminal" evidence="2">
    <location>
        <begin position="77"/>
        <end position="307"/>
    </location>
</feature>
<dbReference type="SMART" id="SM00062">
    <property type="entry name" value="PBPb"/>
    <property type="match status" value="1"/>
</dbReference>
<keyword evidence="1" id="KW-0732">Signal</keyword>
<dbReference type="EMBL" id="BAAAZN010000007">
    <property type="protein sequence ID" value="GAA3551549.1"/>
    <property type="molecule type" value="Genomic_DNA"/>
</dbReference>
<proteinExistence type="predicted"/>
<dbReference type="Gene3D" id="3.40.190.10">
    <property type="entry name" value="Periplasmic binding protein-like II"/>
    <property type="match status" value="2"/>
</dbReference>
<evidence type="ECO:0000259" key="2">
    <source>
        <dbReference type="SMART" id="SM00062"/>
    </source>
</evidence>
<organism evidence="3 4">
    <name type="scientific">Amycolatopsis ultiminotia</name>
    <dbReference type="NCBI Taxonomy" id="543629"/>
    <lineage>
        <taxon>Bacteria</taxon>
        <taxon>Bacillati</taxon>
        <taxon>Actinomycetota</taxon>
        <taxon>Actinomycetes</taxon>
        <taxon>Pseudonocardiales</taxon>
        <taxon>Pseudonocardiaceae</taxon>
        <taxon>Amycolatopsis</taxon>
    </lineage>
</organism>
<dbReference type="SUPFAM" id="SSF53850">
    <property type="entry name" value="Periplasmic binding protein-like II"/>
    <property type="match status" value="1"/>
</dbReference>
<dbReference type="CDD" id="cd01004">
    <property type="entry name" value="PBP2_MidA_like"/>
    <property type="match status" value="1"/>
</dbReference>
<dbReference type="PANTHER" id="PTHR35936:SF17">
    <property type="entry name" value="ARGININE-BINDING EXTRACELLULAR PROTEIN ARTP"/>
    <property type="match status" value="1"/>
</dbReference>
<dbReference type="Proteomes" id="UP001500689">
    <property type="component" value="Unassembled WGS sequence"/>
</dbReference>
<dbReference type="Pfam" id="PF00497">
    <property type="entry name" value="SBP_bac_3"/>
    <property type="match status" value="1"/>
</dbReference>